<evidence type="ECO:0000256" key="5">
    <source>
        <dbReference type="ARBA" id="ARBA00022807"/>
    </source>
</evidence>
<dbReference type="AlphaFoldDB" id="A0A3R6Z4S5"/>
<dbReference type="PANTHER" id="PTHR24006">
    <property type="entry name" value="UBIQUITIN CARBOXYL-TERMINAL HYDROLASE"/>
    <property type="match status" value="1"/>
</dbReference>
<dbReference type="SUPFAM" id="SSF54001">
    <property type="entry name" value="Cysteine proteinases"/>
    <property type="match status" value="1"/>
</dbReference>
<evidence type="ECO:0000256" key="3">
    <source>
        <dbReference type="ARBA" id="ARBA00022786"/>
    </source>
</evidence>
<protein>
    <recommendedName>
        <fullName evidence="6">Ubiquitin carboxyl-terminal hydrolase</fullName>
        <ecNumber evidence="6">3.4.19.12</ecNumber>
    </recommendedName>
</protein>
<dbReference type="InterPro" id="IPR050164">
    <property type="entry name" value="Peptidase_C19"/>
</dbReference>
<dbReference type="InterPro" id="IPR001394">
    <property type="entry name" value="Peptidase_C19_UCH"/>
</dbReference>
<dbReference type="EMBL" id="QUSY01000343">
    <property type="protein sequence ID" value="RHY30216.1"/>
    <property type="molecule type" value="Genomic_DNA"/>
</dbReference>
<keyword evidence="4 6" id="KW-0378">Hydrolase</keyword>
<keyword evidence="2 6" id="KW-0645">Protease</keyword>
<dbReference type="PROSITE" id="PS50235">
    <property type="entry name" value="USP_3"/>
    <property type="match status" value="1"/>
</dbReference>
<evidence type="ECO:0000256" key="6">
    <source>
        <dbReference type="RuleBase" id="RU366025"/>
    </source>
</evidence>
<comment type="similarity">
    <text evidence="6">Belongs to the peptidase C19 family.</text>
</comment>
<comment type="catalytic activity">
    <reaction evidence="1 6">
        <text>Thiol-dependent hydrolysis of ester, thioester, amide, peptide and isopeptide bonds formed by the C-terminal Gly of ubiquitin (a 76-residue protein attached to proteins as an intracellular targeting signal).</text>
        <dbReference type="EC" id="3.4.19.12"/>
    </reaction>
</comment>
<dbReference type="InterPro" id="IPR038765">
    <property type="entry name" value="Papain-like_cys_pep_sf"/>
</dbReference>
<dbReference type="GO" id="GO:0016579">
    <property type="term" value="P:protein deubiquitination"/>
    <property type="evidence" value="ECO:0007669"/>
    <property type="project" value="InterPro"/>
</dbReference>
<evidence type="ECO:0000256" key="2">
    <source>
        <dbReference type="ARBA" id="ARBA00022670"/>
    </source>
</evidence>
<gene>
    <name evidence="9" type="ORF">DYB32_004514</name>
</gene>
<evidence type="ECO:0000313" key="9">
    <source>
        <dbReference type="EMBL" id="RHY30216.1"/>
    </source>
</evidence>
<dbReference type="PANTHER" id="PTHR24006:SF687">
    <property type="entry name" value="UBIQUITIN CARBOXYL-TERMINAL HYDROLASE 10"/>
    <property type="match status" value="1"/>
</dbReference>
<proteinExistence type="inferred from homology"/>
<keyword evidence="5 6" id="KW-0788">Thiol protease</keyword>
<evidence type="ECO:0000256" key="4">
    <source>
        <dbReference type="ARBA" id="ARBA00022801"/>
    </source>
</evidence>
<keyword evidence="10" id="KW-1185">Reference proteome</keyword>
<dbReference type="EC" id="3.4.19.12" evidence="6"/>
<dbReference type="GO" id="GO:0006508">
    <property type="term" value="P:proteolysis"/>
    <property type="evidence" value="ECO:0007669"/>
    <property type="project" value="UniProtKB-KW"/>
</dbReference>
<dbReference type="PROSITE" id="PS00973">
    <property type="entry name" value="USP_2"/>
    <property type="match status" value="1"/>
</dbReference>
<dbReference type="GO" id="GO:0004843">
    <property type="term" value="F:cysteine-type deubiquitinase activity"/>
    <property type="evidence" value="ECO:0007669"/>
    <property type="project" value="UniProtKB-UniRule"/>
</dbReference>
<dbReference type="InterPro" id="IPR018200">
    <property type="entry name" value="USP_CS"/>
</dbReference>
<dbReference type="Gene3D" id="3.90.70.10">
    <property type="entry name" value="Cysteine proteinases"/>
    <property type="match status" value="1"/>
</dbReference>
<reference evidence="9 10" key="1">
    <citation type="submission" date="2018-08" db="EMBL/GenBank/DDBJ databases">
        <title>Aphanomyces genome sequencing and annotation.</title>
        <authorList>
            <person name="Minardi D."/>
            <person name="Oidtmann B."/>
            <person name="Van Der Giezen M."/>
            <person name="Studholme D.J."/>
        </authorList>
    </citation>
    <scope>NUCLEOTIDE SEQUENCE [LARGE SCALE GENOMIC DNA]</scope>
    <source>
        <strain evidence="9 10">NJM0002</strain>
    </source>
</reference>
<dbReference type="VEuPathDB" id="FungiDB:H310_14502"/>
<evidence type="ECO:0000256" key="1">
    <source>
        <dbReference type="ARBA" id="ARBA00000707"/>
    </source>
</evidence>
<name>A0A3R6Z4S5_9STRA</name>
<dbReference type="PROSITE" id="PS00972">
    <property type="entry name" value="USP_1"/>
    <property type="match status" value="1"/>
</dbReference>
<evidence type="ECO:0000313" key="10">
    <source>
        <dbReference type="Proteomes" id="UP000285060"/>
    </source>
</evidence>
<accession>A0A3R6Z4S5</accession>
<dbReference type="Proteomes" id="UP000285060">
    <property type="component" value="Unassembled WGS sequence"/>
</dbReference>
<keyword evidence="3 6" id="KW-0833">Ubl conjugation pathway</keyword>
<evidence type="ECO:0000259" key="8">
    <source>
        <dbReference type="PROSITE" id="PS50235"/>
    </source>
</evidence>
<dbReference type="GO" id="GO:0005829">
    <property type="term" value="C:cytosol"/>
    <property type="evidence" value="ECO:0007669"/>
    <property type="project" value="TreeGrafter"/>
</dbReference>
<feature type="region of interest" description="Disordered" evidence="7">
    <location>
        <begin position="1"/>
        <end position="25"/>
    </location>
</feature>
<dbReference type="Pfam" id="PF00443">
    <property type="entry name" value="UCH"/>
    <property type="match status" value="1"/>
</dbReference>
<comment type="caution">
    <text evidence="9">The sequence shown here is derived from an EMBL/GenBank/DDBJ whole genome shotgun (WGS) entry which is preliminary data.</text>
</comment>
<feature type="domain" description="USP" evidence="8">
    <location>
        <begin position="125"/>
        <end position="396"/>
    </location>
</feature>
<organism evidence="9 10">
    <name type="scientific">Aphanomyces invadans</name>
    <dbReference type="NCBI Taxonomy" id="157072"/>
    <lineage>
        <taxon>Eukaryota</taxon>
        <taxon>Sar</taxon>
        <taxon>Stramenopiles</taxon>
        <taxon>Oomycota</taxon>
        <taxon>Saprolegniomycetes</taxon>
        <taxon>Saprolegniales</taxon>
        <taxon>Verrucalvaceae</taxon>
        <taxon>Aphanomyces</taxon>
    </lineage>
</organism>
<evidence type="ECO:0000256" key="7">
    <source>
        <dbReference type="SAM" id="MobiDB-lite"/>
    </source>
</evidence>
<dbReference type="InterPro" id="IPR028889">
    <property type="entry name" value="USP"/>
</dbReference>
<sequence>MKQNRANENMSDSPTTTAARAVDQSVSVESLRAQLPSPSIKAKEVTSRSHASFGTWLSVFSTGQWRSAQVIDEKDNLLCVSFTDDDEEDMWIDRESHDISFDNVDDSSSLVAIARPPGSPQDQFLGLANHGNMCFLNSLLQLLYSRPQFRDAVLRTPPANATEQSLMECFQQLHRGCGTTGDASAVLKAVGLDIGLQQDIQQVYLLLMDLMESHPVTECVTGSILYSIGYKGELRVSTAGFHCLSLDVVGVKSLEESLAEWAAPEYVDDFDWDEKSCGVTVTKQSTLSVLPPLLLCHLNRFTLNYDTWATEKVASWLSFPMTLSFREEYVLRGIVVHCGDEASSGHYKAYLDTNNSWMEFNDSLVRPWDVDTHLHTDCFGGPGTDQCAYLLLYEMQVTVEECN</sequence>
<dbReference type="GO" id="GO:0005634">
    <property type="term" value="C:nucleus"/>
    <property type="evidence" value="ECO:0007669"/>
    <property type="project" value="TreeGrafter"/>
</dbReference>